<keyword evidence="1" id="KW-0863">Zinc-finger</keyword>
<keyword evidence="5" id="KW-0645">Protease</keyword>
<dbReference type="GO" id="GO:0008270">
    <property type="term" value="F:zinc ion binding"/>
    <property type="evidence" value="ECO:0007669"/>
    <property type="project" value="UniProtKB-KW"/>
</dbReference>
<dbReference type="SMART" id="SM00343">
    <property type="entry name" value="ZnF_C2HC"/>
    <property type="match status" value="1"/>
</dbReference>
<dbReference type="GO" id="GO:0006508">
    <property type="term" value="P:proteolysis"/>
    <property type="evidence" value="ECO:0007669"/>
    <property type="project" value="UniProtKB-KW"/>
</dbReference>
<keyword evidence="1" id="KW-0479">Metal-binding</keyword>
<organism evidence="5">
    <name type="scientific">Tanacetum cinerariifolium</name>
    <name type="common">Dalmatian daisy</name>
    <name type="synonym">Chrysanthemum cinerariifolium</name>
    <dbReference type="NCBI Taxonomy" id="118510"/>
    <lineage>
        <taxon>Eukaryota</taxon>
        <taxon>Viridiplantae</taxon>
        <taxon>Streptophyta</taxon>
        <taxon>Embryophyta</taxon>
        <taxon>Tracheophyta</taxon>
        <taxon>Spermatophyta</taxon>
        <taxon>Magnoliopsida</taxon>
        <taxon>eudicotyledons</taxon>
        <taxon>Gunneridae</taxon>
        <taxon>Pentapetalae</taxon>
        <taxon>asterids</taxon>
        <taxon>campanulids</taxon>
        <taxon>Asterales</taxon>
        <taxon>Asteraceae</taxon>
        <taxon>Asteroideae</taxon>
        <taxon>Anthemideae</taxon>
        <taxon>Anthemidinae</taxon>
        <taxon>Tanacetum</taxon>
    </lineage>
</organism>
<protein>
    <submittedName>
        <fullName evidence="5">Ulp1 protease family, C-terminal catalytic domain-containing protein</fullName>
    </submittedName>
</protein>
<gene>
    <name evidence="5" type="ORF">Tci_007716</name>
</gene>
<keyword evidence="2" id="KW-0175">Coiled coil</keyword>
<dbReference type="GO" id="GO:0003676">
    <property type="term" value="F:nucleic acid binding"/>
    <property type="evidence" value="ECO:0007669"/>
    <property type="project" value="InterPro"/>
</dbReference>
<reference evidence="5" key="1">
    <citation type="journal article" date="2019" name="Sci. Rep.">
        <title>Draft genome of Tanacetum cinerariifolium, the natural source of mosquito coil.</title>
        <authorList>
            <person name="Yamashiro T."/>
            <person name="Shiraishi A."/>
            <person name="Satake H."/>
            <person name="Nakayama K."/>
        </authorList>
    </citation>
    <scope>NUCLEOTIDE SEQUENCE</scope>
</reference>
<evidence type="ECO:0000313" key="5">
    <source>
        <dbReference type="EMBL" id="GEU35738.1"/>
    </source>
</evidence>
<dbReference type="EMBL" id="BKCJ010000725">
    <property type="protein sequence ID" value="GEU35738.1"/>
    <property type="molecule type" value="Genomic_DNA"/>
</dbReference>
<name>A0A6L2JFD9_TANCI</name>
<evidence type="ECO:0000256" key="1">
    <source>
        <dbReference type="PROSITE-ProRule" id="PRU00047"/>
    </source>
</evidence>
<keyword evidence="1" id="KW-0862">Zinc</keyword>
<dbReference type="Pfam" id="PF00098">
    <property type="entry name" value="zf-CCHC"/>
    <property type="match status" value="1"/>
</dbReference>
<dbReference type="InterPro" id="IPR001878">
    <property type="entry name" value="Znf_CCHC"/>
</dbReference>
<feature type="compositionally biased region" description="Basic and acidic residues" evidence="3">
    <location>
        <begin position="419"/>
        <end position="436"/>
    </location>
</feature>
<feature type="coiled-coil region" evidence="2">
    <location>
        <begin position="966"/>
        <end position="1021"/>
    </location>
</feature>
<comment type="caution">
    <text evidence="5">The sequence shown here is derived from an EMBL/GenBank/DDBJ whole genome shotgun (WGS) entry which is preliminary data.</text>
</comment>
<proteinExistence type="predicted"/>
<evidence type="ECO:0000259" key="4">
    <source>
        <dbReference type="PROSITE" id="PS50158"/>
    </source>
</evidence>
<feature type="coiled-coil region" evidence="2">
    <location>
        <begin position="1262"/>
        <end position="1313"/>
    </location>
</feature>
<dbReference type="PROSITE" id="PS50158">
    <property type="entry name" value="ZF_CCHC"/>
    <property type="match status" value="1"/>
</dbReference>
<evidence type="ECO:0000256" key="2">
    <source>
        <dbReference type="SAM" id="Coils"/>
    </source>
</evidence>
<feature type="region of interest" description="Disordered" evidence="3">
    <location>
        <begin position="376"/>
        <end position="436"/>
    </location>
</feature>
<accession>A0A6L2JFD9</accession>
<dbReference type="GO" id="GO:0008233">
    <property type="term" value="F:peptidase activity"/>
    <property type="evidence" value="ECO:0007669"/>
    <property type="project" value="UniProtKB-KW"/>
</dbReference>
<sequence>MHCNARQCSRINDIMHYDKYVRDDVDENKRKRLKVFIEEKDKEDKDNEDVPDIKKGKINKHFYKNSTEMQKHSFGVHIGIESIADHTEAKKKFFGKKYVLEPHPISIDEYNDSKSDSEYTQIIKKTKVKRNIIEEESVVSKRKNIRKTMSDVKKKNKKFDDVEDSEFDSSLLETQSDEYNTQSVDMQFDEINVMNIMMEEKYREKNSGGGSIYCYSRMLVFFPMITTKKSHQFYLICFNMKTAEIDIIDNLNNDIEDISVRYGELPIYLIKALLLGTDDKIKITLDENPEDIDLKMILEKRLAFFKELNHHDDDNAMVVLDNGNDVPKEYVKDNEVSKEKDDVTEKEKDIENMFEIGGKNTVQEINKEKNVENVVDQDVDKPEDVEKESEFGNNELELNHRDDDNAMVVLDNDNDVPEESVKDNEVSKKKDDVTEKEKDVENMFEIGGKNTIQEFNKGKNVKKVVDQDVDKPEDVEKEKIGSMSREEELEQFKSKTVHVTIRQIQDMKDYLSDNLSKIKALLLDTVDKIKIALDKNPEDIDLKMILEKRLAFFKELNHHDDDNVMVVLDNGNDVSKESVKDNEVSKEKYDVTEKEKDVENMFEIGGKNKVQNYPYKFKWADMEILISEGSPVTRTDSQMETYKTISQDIRDQLNAEAKVVQIILTGIDNDIYSTVDACPNALNVQFLLQLQLEWQRFATLVKRSQELKTISYHKLYDILKQHQHEVNEIRAERLAQVANPLALVVQQQPVYHPQNHHTHYTQNSLTRSQQVVTKNRGKAIVNSLQLIYDQEPSMVAEDDETTKDKEIDKLMALISLSFKKIYKPTNNNLQTSSNTSRANQDNSLRINKSAGYENQRIGNVAGARETVCSTMVQKSRIQCYNCKEFGHVARECHKLKRAKDVVYHREKMILNWERIICTWQNFKRFLQTLLILDPSLMMNHCKREEIDQNDDDNDLANECELLASLIEKLKCEIDENKNHNKILETSNKVLIEKLKGEIEDFKNKNKSLESSNNRFKEANNKLFETKNLLYTDFKKSEAKLARRNSMEYASKMEIECAQKEAQIKLYKTREDKELDKVIPLENKVKVLDNIVYKTGQSIQTMNMLNNKSPEPDKVIRLEKESRSKLCDLIRPFDYDKLNNLYDLFVPQHEKSPEQRYFLERSRLSHTSVNNGKSKESFNKQATLLEKPMDESIPLDKKCQSSIEIFKVKTYVNTIFNGVELCKEKSLTEHILFLNEIDRLSMEYYYADHMNAILGVYTELDEVTNLQCDYLELLEKCECLETKLSKSKMMSKSFEGLQKHAINLEIDLQQCQEKIKNDKSFTENLSKEFRKEREQYFEIQDLKAQLQDKGIVISELKKLIEKLKGKSVDTKFEKSTVIRQLNAFKISRPSILGKPTTF</sequence>
<dbReference type="InterPro" id="IPR036875">
    <property type="entry name" value="Znf_CCHC_sf"/>
</dbReference>
<feature type="compositionally biased region" description="Basic and acidic residues" evidence="3">
    <location>
        <begin position="378"/>
        <end position="390"/>
    </location>
</feature>
<feature type="domain" description="CCHC-type" evidence="4">
    <location>
        <begin position="879"/>
        <end position="892"/>
    </location>
</feature>
<keyword evidence="5" id="KW-0378">Hydrolase</keyword>
<dbReference type="Gene3D" id="4.10.60.10">
    <property type="entry name" value="Zinc finger, CCHC-type"/>
    <property type="match status" value="1"/>
</dbReference>
<dbReference type="SUPFAM" id="SSF57756">
    <property type="entry name" value="Retrovirus zinc finger-like domains"/>
    <property type="match status" value="1"/>
</dbReference>
<evidence type="ECO:0000256" key="3">
    <source>
        <dbReference type="SAM" id="MobiDB-lite"/>
    </source>
</evidence>